<name>A0A8R1ISD3_CAEJA</name>
<feature type="region of interest" description="Disordered" evidence="1">
    <location>
        <begin position="1"/>
        <end position="66"/>
    </location>
</feature>
<sequence>MNGSTVFESDQHRSHTRSIHLTDVRSRNEYESDRQATSTPTTSKTILENNVNKSQSPNIHNSEKFSPEQMIAIANAFKQIQNSGDTSQSSLPQPNQ</sequence>
<accession>A0A8R1ISD3</accession>
<dbReference type="EnsemblMetazoa" id="CJA42277.1">
    <property type="protein sequence ID" value="CJA42277.1"/>
    <property type="gene ID" value="WBGene00218125"/>
</dbReference>
<feature type="compositionally biased region" description="Basic and acidic residues" evidence="1">
    <location>
        <begin position="20"/>
        <end position="34"/>
    </location>
</feature>
<evidence type="ECO:0000313" key="3">
    <source>
        <dbReference type="Proteomes" id="UP000005237"/>
    </source>
</evidence>
<evidence type="ECO:0000313" key="2">
    <source>
        <dbReference type="EnsemblMetazoa" id="CJA42277.1"/>
    </source>
</evidence>
<protein>
    <submittedName>
        <fullName evidence="2">Uncharacterized protein</fullName>
    </submittedName>
</protein>
<feature type="compositionally biased region" description="Polar residues" evidence="1">
    <location>
        <begin position="35"/>
        <end position="60"/>
    </location>
</feature>
<organism evidence="2 3">
    <name type="scientific">Caenorhabditis japonica</name>
    <dbReference type="NCBI Taxonomy" id="281687"/>
    <lineage>
        <taxon>Eukaryota</taxon>
        <taxon>Metazoa</taxon>
        <taxon>Ecdysozoa</taxon>
        <taxon>Nematoda</taxon>
        <taxon>Chromadorea</taxon>
        <taxon>Rhabditida</taxon>
        <taxon>Rhabditina</taxon>
        <taxon>Rhabditomorpha</taxon>
        <taxon>Rhabditoidea</taxon>
        <taxon>Rhabditidae</taxon>
        <taxon>Peloderinae</taxon>
        <taxon>Caenorhabditis</taxon>
    </lineage>
</organism>
<evidence type="ECO:0000256" key="1">
    <source>
        <dbReference type="SAM" id="MobiDB-lite"/>
    </source>
</evidence>
<reference evidence="2" key="2">
    <citation type="submission" date="2022-06" db="UniProtKB">
        <authorList>
            <consortium name="EnsemblMetazoa"/>
        </authorList>
    </citation>
    <scope>IDENTIFICATION</scope>
    <source>
        <strain evidence="2">DF5081</strain>
    </source>
</reference>
<reference evidence="3" key="1">
    <citation type="submission" date="2010-08" db="EMBL/GenBank/DDBJ databases">
        <authorList>
            <consortium name="Caenorhabditis japonica Sequencing Consortium"/>
            <person name="Wilson R.K."/>
        </authorList>
    </citation>
    <scope>NUCLEOTIDE SEQUENCE [LARGE SCALE GENOMIC DNA]</scope>
    <source>
        <strain evidence="3">DF5081</strain>
    </source>
</reference>
<dbReference type="AlphaFoldDB" id="A0A8R1ISD3"/>
<keyword evidence="3" id="KW-1185">Reference proteome</keyword>
<dbReference type="Proteomes" id="UP000005237">
    <property type="component" value="Unassembled WGS sequence"/>
</dbReference>
<proteinExistence type="predicted"/>